<dbReference type="AlphaFoldDB" id="A0AAN5LEE4"/>
<sequence length="257" mass="29244">MERPAHVLQRTVHDLTAALREEKKLDEMSFYRIQRQIDTAPHDEWREYAFALFAHLTGNKDDALEHFGKSMALVPHEAVAYNYLLCLKCYVPHREHIETSVLLGLEFKSVRIMNQAYQDSVELLDFKKAENIIRLCEKFSPDAGDKMRNDISEMRSDMEKFMSYGNLAVSDVHDIAHDMVDVANANGARIVSGQFMQIKEHEVNAYTLYVCGVSAETMADMQFQLADKLAERDNLSPVNFSAGYMDGGPLECSHASK</sequence>
<accession>A0AAN5LEE4</accession>
<reference evidence="1" key="2">
    <citation type="submission" date="2020-11" db="EMBL/GenBank/DDBJ databases">
        <authorList>
            <consortium name="NCBI Pathogen Detection Project"/>
        </authorList>
    </citation>
    <scope>NUCLEOTIDE SEQUENCE</scope>
    <source>
        <strain evidence="1">R404</strain>
    </source>
</reference>
<reference evidence="1" key="1">
    <citation type="journal article" date="2018" name="Genome Biol.">
        <title>SKESA: strategic k-mer extension for scrupulous assemblies.</title>
        <authorList>
            <person name="Souvorov A."/>
            <person name="Agarwala R."/>
            <person name="Lipman D.J."/>
        </authorList>
    </citation>
    <scope>NUCLEOTIDE SEQUENCE</scope>
    <source>
        <strain evidence="1">R404</strain>
    </source>
</reference>
<gene>
    <name evidence="1" type="ORF">I8Y21_006335</name>
</gene>
<proteinExistence type="predicted"/>
<protein>
    <submittedName>
        <fullName evidence="1">Uncharacterized protein</fullName>
    </submittedName>
</protein>
<dbReference type="EMBL" id="DACSEO010000222">
    <property type="protein sequence ID" value="HAT1685465.1"/>
    <property type="molecule type" value="Genomic_DNA"/>
</dbReference>
<evidence type="ECO:0000313" key="2">
    <source>
        <dbReference type="Proteomes" id="UP000856143"/>
    </source>
</evidence>
<name>A0AAN5LEE4_KLEOX</name>
<organism evidence="1 2">
    <name type="scientific">Klebsiella oxytoca</name>
    <dbReference type="NCBI Taxonomy" id="571"/>
    <lineage>
        <taxon>Bacteria</taxon>
        <taxon>Pseudomonadati</taxon>
        <taxon>Pseudomonadota</taxon>
        <taxon>Gammaproteobacteria</taxon>
        <taxon>Enterobacterales</taxon>
        <taxon>Enterobacteriaceae</taxon>
        <taxon>Klebsiella/Raoultella group</taxon>
        <taxon>Klebsiella</taxon>
    </lineage>
</organism>
<comment type="caution">
    <text evidence="1">The sequence shown here is derived from an EMBL/GenBank/DDBJ whole genome shotgun (WGS) entry which is preliminary data.</text>
</comment>
<dbReference type="Proteomes" id="UP000856143">
    <property type="component" value="Unassembled WGS sequence"/>
</dbReference>
<evidence type="ECO:0000313" key="1">
    <source>
        <dbReference type="EMBL" id="HAT1685465.1"/>
    </source>
</evidence>